<gene>
    <name evidence="2" type="ORF">BXYJ_LOCUS448</name>
</gene>
<evidence type="ECO:0000313" key="2">
    <source>
        <dbReference type="EMBL" id="CAD5208212.1"/>
    </source>
</evidence>
<sequence length="146" mass="17133">MKFLFFLLFVHVSCVVREGEFETWLPGTPKGKAWRTYFEHLFDTLHGQPEYYRLFPRFGCEHKYVKPGNHTIAISGHIGPTRCRRGARMCNVEPNEHVRTFYVNAVWSSKVVFPQAGKDVLYWFNITTDSETWPRSEVQKVVLADF</sequence>
<accession>A0A1I7S828</accession>
<organism evidence="3 5">
    <name type="scientific">Bursaphelenchus xylophilus</name>
    <name type="common">Pinewood nematode worm</name>
    <name type="synonym">Aphelenchoides xylophilus</name>
    <dbReference type="NCBI Taxonomy" id="6326"/>
    <lineage>
        <taxon>Eukaryota</taxon>
        <taxon>Metazoa</taxon>
        <taxon>Ecdysozoa</taxon>
        <taxon>Nematoda</taxon>
        <taxon>Chromadorea</taxon>
        <taxon>Rhabditida</taxon>
        <taxon>Tylenchina</taxon>
        <taxon>Tylenchomorpha</taxon>
        <taxon>Aphelenchoidea</taxon>
        <taxon>Aphelenchoididae</taxon>
        <taxon>Bursaphelenchus</taxon>
    </lineage>
</organism>
<dbReference type="AlphaFoldDB" id="A0A1I7S828"/>
<evidence type="ECO:0000313" key="5">
    <source>
        <dbReference type="WBParaSite" id="BXY_0917100.1"/>
    </source>
</evidence>
<dbReference type="Proteomes" id="UP000582659">
    <property type="component" value="Unassembled WGS sequence"/>
</dbReference>
<evidence type="ECO:0000313" key="3">
    <source>
        <dbReference type="Proteomes" id="UP000095284"/>
    </source>
</evidence>
<keyword evidence="4" id="KW-1185">Reference proteome</keyword>
<evidence type="ECO:0000256" key="1">
    <source>
        <dbReference type="SAM" id="SignalP"/>
    </source>
</evidence>
<dbReference type="EMBL" id="CAJFCV020000001">
    <property type="protein sequence ID" value="CAG9080652.1"/>
    <property type="molecule type" value="Genomic_DNA"/>
</dbReference>
<dbReference type="WBParaSite" id="BXY_0917100.1">
    <property type="protein sequence ID" value="BXY_0917100.1"/>
    <property type="gene ID" value="BXY_0917100"/>
</dbReference>
<reference evidence="2" key="2">
    <citation type="submission" date="2020-09" db="EMBL/GenBank/DDBJ databases">
        <authorList>
            <person name="Kikuchi T."/>
        </authorList>
    </citation>
    <scope>NUCLEOTIDE SEQUENCE</scope>
    <source>
        <strain evidence="2">Ka4C1</strain>
    </source>
</reference>
<dbReference type="Proteomes" id="UP000095284">
    <property type="component" value="Unplaced"/>
</dbReference>
<reference evidence="5" key="1">
    <citation type="submission" date="2016-11" db="UniProtKB">
        <authorList>
            <consortium name="WormBaseParasite"/>
        </authorList>
    </citation>
    <scope>IDENTIFICATION</scope>
</reference>
<proteinExistence type="predicted"/>
<evidence type="ECO:0000313" key="4">
    <source>
        <dbReference type="Proteomes" id="UP000659654"/>
    </source>
</evidence>
<protein>
    <submittedName>
        <fullName evidence="2">(pine wood nematode) hypothetical protein</fullName>
    </submittedName>
</protein>
<feature type="chain" id="PRO_5035359783" evidence="1">
    <location>
        <begin position="20"/>
        <end position="146"/>
    </location>
</feature>
<name>A0A1I7S828_BURXY</name>
<dbReference type="EMBL" id="CAJFDI010000001">
    <property type="protein sequence ID" value="CAD5208212.1"/>
    <property type="molecule type" value="Genomic_DNA"/>
</dbReference>
<feature type="signal peptide" evidence="1">
    <location>
        <begin position="1"/>
        <end position="19"/>
    </location>
</feature>
<keyword evidence="1" id="KW-0732">Signal</keyword>
<dbReference type="Proteomes" id="UP000659654">
    <property type="component" value="Unassembled WGS sequence"/>
</dbReference>